<sequence>MGKSHPIELRSRVIAFVEEGNTHREASRHFRVSPRFVNNLVILKRETGSLLPRRQGHVGGGKLSDHGTWFRERMAEKGDLTLDELCLELAERGVIVHRSSVGRMLHRLGLSHKKKPHGKRAASSGNRSGEKSMDRKTQAVF</sequence>
<evidence type="ECO:0000313" key="3">
    <source>
        <dbReference type="EMBL" id="SEP13980.1"/>
    </source>
</evidence>
<dbReference type="RefSeq" id="WP_244551822.1">
    <property type="nucleotide sequence ID" value="NZ_FOCV01000042.1"/>
</dbReference>
<feature type="region of interest" description="Disordered" evidence="1">
    <location>
        <begin position="107"/>
        <end position="141"/>
    </location>
</feature>
<dbReference type="Gene3D" id="1.10.10.10">
    <property type="entry name" value="Winged helix-like DNA-binding domain superfamily/Winged helix DNA-binding domain"/>
    <property type="match status" value="1"/>
</dbReference>
<evidence type="ECO:0000259" key="2">
    <source>
        <dbReference type="Pfam" id="PF01710"/>
    </source>
</evidence>
<dbReference type="InterPro" id="IPR036388">
    <property type="entry name" value="WH-like_DNA-bd_sf"/>
</dbReference>
<dbReference type="SUPFAM" id="SSF46689">
    <property type="entry name" value="Homeodomain-like"/>
    <property type="match status" value="1"/>
</dbReference>
<protein>
    <submittedName>
        <fullName evidence="4">Transposase</fullName>
    </submittedName>
</protein>
<dbReference type="Pfam" id="PF01710">
    <property type="entry name" value="HTH_Tnp_IS630"/>
    <property type="match status" value="1"/>
</dbReference>
<keyword evidence="5" id="KW-1185">Reference proteome</keyword>
<evidence type="ECO:0000313" key="4">
    <source>
        <dbReference type="EMBL" id="SEP24193.1"/>
    </source>
</evidence>
<evidence type="ECO:0000256" key="1">
    <source>
        <dbReference type="SAM" id="MobiDB-lite"/>
    </source>
</evidence>
<feature type="domain" description="Transposase Synechocystis PCC 6803" evidence="2">
    <location>
        <begin position="7"/>
        <end position="116"/>
    </location>
</feature>
<feature type="compositionally biased region" description="Basic residues" evidence="1">
    <location>
        <begin position="107"/>
        <end position="120"/>
    </location>
</feature>
<gene>
    <name evidence="3" type="ORF">SAMN05216228_10421</name>
    <name evidence="4" type="ORF">SAMN05216228_105819</name>
</gene>
<name>A0ABY1AXB6_9HYPH</name>
<dbReference type="EMBL" id="FOCV01000058">
    <property type="protein sequence ID" value="SEP24193.1"/>
    <property type="molecule type" value="Genomic_DNA"/>
</dbReference>
<comment type="caution">
    <text evidence="4">The sequence shown here is derived from an EMBL/GenBank/DDBJ whole genome shotgun (WGS) entry which is preliminary data.</text>
</comment>
<feature type="compositionally biased region" description="Basic and acidic residues" evidence="1">
    <location>
        <begin position="128"/>
        <end position="141"/>
    </location>
</feature>
<dbReference type="InterPro" id="IPR009057">
    <property type="entry name" value="Homeodomain-like_sf"/>
</dbReference>
<dbReference type="EMBL" id="FOCV01000042">
    <property type="protein sequence ID" value="SEP13980.1"/>
    <property type="molecule type" value="Genomic_DNA"/>
</dbReference>
<dbReference type="InterPro" id="IPR002622">
    <property type="entry name" value="Transposase_14"/>
</dbReference>
<accession>A0ABY1AXB6</accession>
<organism evidence="4 5">
    <name type="scientific">Rhizobium tibeticum</name>
    <dbReference type="NCBI Taxonomy" id="501024"/>
    <lineage>
        <taxon>Bacteria</taxon>
        <taxon>Pseudomonadati</taxon>
        <taxon>Pseudomonadota</taxon>
        <taxon>Alphaproteobacteria</taxon>
        <taxon>Hyphomicrobiales</taxon>
        <taxon>Rhizobiaceae</taxon>
        <taxon>Rhizobium/Agrobacterium group</taxon>
        <taxon>Rhizobium</taxon>
    </lineage>
</organism>
<proteinExistence type="predicted"/>
<dbReference type="Proteomes" id="UP000198939">
    <property type="component" value="Unassembled WGS sequence"/>
</dbReference>
<evidence type="ECO:0000313" key="5">
    <source>
        <dbReference type="Proteomes" id="UP000198939"/>
    </source>
</evidence>
<reference evidence="4 5" key="1">
    <citation type="submission" date="2016-10" db="EMBL/GenBank/DDBJ databases">
        <authorList>
            <person name="Varghese N."/>
            <person name="Submissions S."/>
        </authorList>
    </citation>
    <scope>NUCLEOTIDE SEQUENCE [LARGE SCALE GENOMIC DNA]</scope>
    <source>
        <strain evidence="4 5">CGMCC 1.7071</strain>
    </source>
</reference>